<evidence type="ECO:0000259" key="2">
    <source>
        <dbReference type="Pfam" id="PF13476"/>
    </source>
</evidence>
<feature type="coiled-coil region" evidence="1">
    <location>
        <begin position="234"/>
        <end position="288"/>
    </location>
</feature>
<sequence>MEFKKLKIHNIASIADAEIDFESGPLAEEPLFLICGETGSGKSTILDAVCLALYRKTPRLSSNSTKEKIVDGGNNAVGIFDTAQIMRQNTGSASVSLDFRGADGNHYTARWSVRRAYGRPDGKIQDDRWSLEDHTSGKIFEKKKDDETDAVMEKAVGLTFDQFCRTVMLAQGEFTRFLKSNDNEKSGILEKLTGTERYSDIGRAVYEIYKARETACNNQKIRLEGIKILPEEEAAAIRSETERLERDVMAYRSEMASVDSKLTWLRSEEECRKESAEKKSAVDDAEKKIRSDLYKTARQNVNDWRASSQVRQYMKCLKDAEHKKGSLIRELACLKEREAGLLAWNGALSAEADRLAGRLGSAEKYFSGISAIVPMLEKGVQIADVLQMALSERKKAEKAGKDAADRQAGIRGLENDLAVRSRALSDAESKVRDKQAEIKAVEAKAAEFDRDRINSAVEAAGKFIQEVSRITAKSEELHRIHMELKSESAALEGKQSALNTSASEARNLKERLEKAKKREDEERLAYGKQEKMVSDWAREMRSRLVPGDICPVCGQEVHAVMSDEEFSSLLEIVRKRYDAARMEAEALRTSALQAEAGRQRIEDEIRDMIPKLEEKKKRYSEESVALMNAFEEKILCLQSGTGGFSPDKFPVPEEAGAICIQWKGILSGNCPNDAMDEMVSGAAGLLNDMQKNAERIQDDAREQRKILDNLDFGLKILHKHLLGLLAEKENASKEKLAAENKLSDTLKDIGNLKKNTEEYMASSAARLEAAAQDILIPGWQQEWQASPERLIDDIRDKADLYARSLKEKNKLEDTLKMMQKSYAAVSGKAEEFAAEVERCPYQDSVQDGFRGTVQDKCRDTAVPPSAAGFSADMLLQKENEWSRLLADGAAFAARSAENEESMMRFRTSAEEFFASRPEIDRQRIIVLEKEMNDDMIAEQETAAENIESALRQAHAEYEAVCRRHAGLMESRPDFSENEDRTALERRRSDLERLVSESDRSIGARKRQLEQNDLNLKEKQAELSVLASLVREMDEWKGFSTIFGDSKGVTFRKIAQAFILKQILRGANRYLGRFSSRYELDCQPGQLTILIRDLYQGNSLRPFSTLSGGECFIVSLALALGLSSMVKGDGAVDILFIDEGFGTLSEEHLNMVMDSLSRLHESGGKRVGVISHVELLRERIPVQIRLVRQDNTSSRVEVVRI</sequence>
<evidence type="ECO:0000313" key="3">
    <source>
        <dbReference type="EMBL" id="MBO8454620.1"/>
    </source>
</evidence>
<dbReference type="PANTHER" id="PTHR32114:SF2">
    <property type="entry name" value="ABC TRANSPORTER ABCH.3"/>
    <property type="match status" value="1"/>
</dbReference>
<dbReference type="AlphaFoldDB" id="A0A940DQD7"/>
<comment type="caution">
    <text evidence="3">The sequence shown here is derived from an EMBL/GenBank/DDBJ whole genome shotgun (WGS) entry which is preliminary data.</text>
</comment>
<gene>
    <name evidence="3" type="ORF">IAC07_07865</name>
</gene>
<reference evidence="3" key="2">
    <citation type="journal article" date="2021" name="PeerJ">
        <title>Extensive microbial diversity within the chicken gut microbiome revealed by metagenomics and culture.</title>
        <authorList>
            <person name="Gilroy R."/>
            <person name="Ravi A."/>
            <person name="Getino M."/>
            <person name="Pursley I."/>
            <person name="Horton D.L."/>
            <person name="Alikhan N.F."/>
            <person name="Baker D."/>
            <person name="Gharbi K."/>
            <person name="Hall N."/>
            <person name="Watson M."/>
            <person name="Adriaenssens E.M."/>
            <person name="Foster-Nyarko E."/>
            <person name="Jarju S."/>
            <person name="Secka A."/>
            <person name="Antonio M."/>
            <person name="Oren A."/>
            <person name="Chaudhuri R.R."/>
            <person name="La Ragione R."/>
            <person name="Hildebrand F."/>
            <person name="Pallen M.J."/>
        </authorList>
    </citation>
    <scope>NUCLEOTIDE SEQUENCE</scope>
    <source>
        <strain evidence="3">F1-3629</strain>
    </source>
</reference>
<protein>
    <submittedName>
        <fullName evidence="3">AAA family ATPase</fullName>
    </submittedName>
</protein>
<dbReference type="InterPro" id="IPR025662">
    <property type="entry name" value="Sigma_54_int_dom_ATP-bd_1"/>
</dbReference>
<organism evidence="3 4">
    <name type="scientific">Candidatus Cryptobacteroides gallistercoris</name>
    <dbReference type="NCBI Taxonomy" id="2840765"/>
    <lineage>
        <taxon>Bacteria</taxon>
        <taxon>Pseudomonadati</taxon>
        <taxon>Bacteroidota</taxon>
        <taxon>Bacteroidia</taxon>
        <taxon>Bacteroidales</taxon>
        <taxon>Candidatus Cryptobacteroides</taxon>
    </lineage>
</organism>
<dbReference type="Proteomes" id="UP000771749">
    <property type="component" value="Unassembled WGS sequence"/>
</dbReference>
<dbReference type="InterPro" id="IPR027417">
    <property type="entry name" value="P-loop_NTPase"/>
</dbReference>
<dbReference type="GO" id="GO:0016887">
    <property type="term" value="F:ATP hydrolysis activity"/>
    <property type="evidence" value="ECO:0007669"/>
    <property type="project" value="InterPro"/>
</dbReference>
<dbReference type="Pfam" id="PF13476">
    <property type="entry name" value="AAA_23"/>
    <property type="match status" value="1"/>
</dbReference>
<feature type="coiled-coil region" evidence="1">
    <location>
        <begin position="686"/>
        <end position="748"/>
    </location>
</feature>
<evidence type="ECO:0000313" key="4">
    <source>
        <dbReference type="Proteomes" id="UP000771749"/>
    </source>
</evidence>
<evidence type="ECO:0000256" key="1">
    <source>
        <dbReference type="SAM" id="Coils"/>
    </source>
</evidence>
<feature type="coiled-coil region" evidence="1">
    <location>
        <begin position="424"/>
        <end position="451"/>
    </location>
</feature>
<proteinExistence type="predicted"/>
<dbReference type="PROSITE" id="PS00675">
    <property type="entry name" value="SIGMA54_INTERACT_1"/>
    <property type="match status" value="1"/>
</dbReference>
<dbReference type="GO" id="GO:0006302">
    <property type="term" value="P:double-strand break repair"/>
    <property type="evidence" value="ECO:0007669"/>
    <property type="project" value="InterPro"/>
</dbReference>
<dbReference type="Pfam" id="PF13558">
    <property type="entry name" value="SbcC_Walker_B"/>
    <property type="match status" value="1"/>
</dbReference>
<dbReference type="EMBL" id="JADIMJ010000122">
    <property type="protein sequence ID" value="MBO8454620.1"/>
    <property type="molecule type" value="Genomic_DNA"/>
</dbReference>
<dbReference type="Gene3D" id="3.40.50.300">
    <property type="entry name" value="P-loop containing nucleotide triphosphate hydrolases"/>
    <property type="match status" value="2"/>
</dbReference>
<feature type="domain" description="Rad50/SbcC-type AAA" evidence="2">
    <location>
        <begin position="5"/>
        <end position="199"/>
    </location>
</feature>
<dbReference type="PANTHER" id="PTHR32114">
    <property type="entry name" value="ABC TRANSPORTER ABCH.3"/>
    <property type="match status" value="1"/>
</dbReference>
<dbReference type="InterPro" id="IPR038729">
    <property type="entry name" value="Rad50/SbcC_AAA"/>
</dbReference>
<keyword evidence="1" id="KW-0175">Coiled coil</keyword>
<dbReference type="SUPFAM" id="SSF52540">
    <property type="entry name" value="P-loop containing nucleoside triphosphate hydrolases"/>
    <property type="match status" value="1"/>
</dbReference>
<name>A0A940DQD7_9BACT</name>
<reference evidence="3" key="1">
    <citation type="submission" date="2020-10" db="EMBL/GenBank/DDBJ databases">
        <authorList>
            <person name="Gilroy R."/>
        </authorList>
    </citation>
    <scope>NUCLEOTIDE SEQUENCE</scope>
    <source>
        <strain evidence="3">F1-3629</strain>
    </source>
</reference>
<feature type="coiled-coil region" evidence="1">
    <location>
        <begin position="498"/>
        <end position="525"/>
    </location>
</feature>
<accession>A0A940DQD7</accession>
<feature type="coiled-coil region" evidence="1">
    <location>
        <begin position="570"/>
        <end position="622"/>
    </location>
</feature>